<feature type="compositionally biased region" description="Basic residues" evidence="1">
    <location>
        <begin position="885"/>
        <end position="894"/>
    </location>
</feature>
<evidence type="ECO:0000313" key="3">
    <source>
        <dbReference type="Proteomes" id="UP001412067"/>
    </source>
</evidence>
<dbReference type="PANTHER" id="PTHR33416">
    <property type="entry name" value="NUCLEAR PORE COMPLEX PROTEIN NUP1"/>
    <property type="match status" value="1"/>
</dbReference>
<feature type="region of interest" description="Disordered" evidence="1">
    <location>
        <begin position="145"/>
        <end position="166"/>
    </location>
</feature>
<feature type="region of interest" description="Disordered" evidence="1">
    <location>
        <begin position="62"/>
        <end position="81"/>
    </location>
</feature>
<dbReference type="PANTHER" id="PTHR33416:SF20">
    <property type="entry name" value="NUCLEAR PORE COMPLEX PROTEIN NUP1"/>
    <property type="match status" value="1"/>
</dbReference>
<evidence type="ECO:0000313" key="2">
    <source>
        <dbReference type="EMBL" id="KAK8942000.1"/>
    </source>
</evidence>
<keyword evidence="3" id="KW-1185">Reference proteome</keyword>
<feature type="region of interest" description="Disordered" evidence="1">
    <location>
        <begin position="347"/>
        <end position="370"/>
    </location>
</feature>
<proteinExistence type="predicted"/>
<feature type="region of interest" description="Disordered" evidence="1">
    <location>
        <begin position="840"/>
        <end position="894"/>
    </location>
</feature>
<sequence length="894" mass="94329">MQQAEVLPVGKIEDNSQTEISEEGFVSPIEIARAYLGSNPLKTAPSTLRLQQSHICRRDNVSQLSSPYGDKLSNAADASRSPRRFHVLPTDPEKDYMPHKPHGRSALYKFSHSPFCGSSMMTNPLEHSPYKGGYIVPKRSIEWTPSSSNVRPSVRGQALKRGSSENDVECLGDVRRVRQKSSLGDFLSSSCADTSSTSSRGQGYKKDIDLKALKNVDGRISSASGLHVPPQSSQMARKILHQLDKLTPPRNRPSEKKVSFGDASRERHEIITGNYDSTELANFPGQSSFGEPSSSTLVKMISSASPNKDKAKEIEGSAIPSISVALNTAVPPASDTKLSIRSIDSNSNGFSPFSAQNKSSLQSAPEEKYGPPKALHAIFSSAKEPREKSLVHSVESVHPSGLIHRTDSKSTENNDGFRLPSAQISNTFSKPLSSSTMAPNSATGATLNEENTISSFKFVSTDSTDNAKKSRLNADLASISPSSVYTNVVDLWSIRSNKVYELTQTDASLAAELCQHSQRPSRCSAQTGITIIDGPTSELNKGVVAAASSTHNKSVSSTLVPTFGTSASSSNPSTSFAAPRFQFGSQNTAMYSFTGLFSESSSTGSGVPKFQFGSGNSSNYSFTGVAVSSGQGLGGSNPVFSSLYPVAKGSLSTSSLSPISANGIFGADTIFQNSAKTFGATATSSSASPAASSGNGNAKILDSFGVKPFSSSPCFSFSSGASPSLFSTSSLSPAISAGFQATSFPSFLSPSLSAPSGSTPSSLSTRFSFGASANLSTEISASTTHAQPVFGLITSATGFGSGSSSTDQLNVEDSRADTDFQEAQPNNLHATPAAQPFQFGTFQNNSYQNSSPFQESSPSSNPGFLAGGNFSLGSGGTEKSERKFFRARRDKRRK</sequence>
<feature type="region of interest" description="Disordered" evidence="1">
    <location>
        <begin position="246"/>
        <end position="265"/>
    </location>
</feature>
<dbReference type="Proteomes" id="UP001412067">
    <property type="component" value="Unassembled WGS sequence"/>
</dbReference>
<dbReference type="EMBL" id="JBBWWR010000019">
    <property type="protein sequence ID" value="KAK8942000.1"/>
    <property type="molecule type" value="Genomic_DNA"/>
</dbReference>
<gene>
    <name evidence="2" type="ORF">KSP40_PGU009585</name>
</gene>
<evidence type="ECO:0000256" key="1">
    <source>
        <dbReference type="SAM" id="MobiDB-lite"/>
    </source>
</evidence>
<comment type="caution">
    <text evidence="2">The sequence shown here is derived from an EMBL/GenBank/DDBJ whole genome shotgun (WGS) entry which is preliminary data.</text>
</comment>
<feature type="compositionally biased region" description="Low complexity" evidence="1">
    <location>
        <begin position="848"/>
        <end position="862"/>
    </location>
</feature>
<feature type="region of interest" description="Disordered" evidence="1">
    <location>
        <begin position="393"/>
        <end position="422"/>
    </location>
</feature>
<feature type="compositionally biased region" description="Basic and acidic residues" evidence="1">
    <location>
        <begin position="252"/>
        <end position="265"/>
    </location>
</feature>
<accession>A0ABR2LJH6</accession>
<protein>
    <recommendedName>
        <fullName evidence="4">Nuclear pore complex protein</fullName>
    </recommendedName>
</protein>
<feature type="compositionally biased region" description="Polar residues" evidence="1">
    <location>
        <begin position="347"/>
        <end position="363"/>
    </location>
</feature>
<reference evidence="2 3" key="1">
    <citation type="journal article" date="2022" name="Nat. Plants">
        <title>Genomes of leafy and leafless Platanthera orchids illuminate the evolution of mycoheterotrophy.</title>
        <authorList>
            <person name="Li M.H."/>
            <person name="Liu K.W."/>
            <person name="Li Z."/>
            <person name="Lu H.C."/>
            <person name="Ye Q.L."/>
            <person name="Zhang D."/>
            <person name="Wang J.Y."/>
            <person name="Li Y.F."/>
            <person name="Zhong Z.M."/>
            <person name="Liu X."/>
            <person name="Yu X."/>
            <person name="Liu D.K."/>
            <person name="Tu X.D."/>
            <person name="Liu B."/>
            <person name="Hao Y."/>
            <person name="Liao X.Y."/>
            <person name="Jiang Y.T."/>
            <person name="Sun W.H."/>
            <person name="Chen J."/>
            <person name="Chen Y.Q."/>
            <person name="Ai Y."/>
            <person name="Zhai J.W."/>
            <person name="Wu S.S."/>
            <person name="Zhou Z."/>
            <person name="Hsiao Y.Y."/>
            <person name="Wu W.L."/>
            <person name="Chen Y.Y."/>
            <person name="Lin Y.F."/>
            <person name="Hsu J.L."/>
            <person name="Li C.Y."/>
            <person name="Wang Z.W."/>
            <person name="Zhao X."/>
            <person name="Zhong W.Y."/>
            <person name="Ma X.K."/>
            <person name="Ma L."/>
            <person name="Huang J."/>
            <person name="Chen G.Z."/>
            <person name="Huang M.Z."/>
            <person name="Huang L."/>
            <person name="Peng D.H."/>
            <person name="Luo Y.B."/>
            <person name="Zou S.Q."/>
            <person name="Chen S.P."/>
            <person name="Lan S."/>
            <person name="Tsai W.C."/>
            <person name="Van de Peer Y."/>
            <person name="Liu Z.J."/>
        </authorList>
    </citation>
    <scope>NUCLEOTIDE SEQUENCE [LARGE SCALE GENOMIC DNA]</scope>
    <source>
        <strain evidence="2">Lor288</strain>
    </source>
</reference>
<name>A0ABR2LJH6_9ASPA</name>
<organism evidence="2 3">
    <name type="scientific">Platanthera guangdongensis</name>
    <dbReference type="NCBI Taxonomy" id="2320717"/>
    <lineage>
        <taxon>Eukaryota</taxon>
        <taxon>Viridiplantae</taxon>
        <taxon>Streptophyta</taxon>
        <taxon>Embryophyta</taxon>
        <taxon>Tracheophyta</taxon>
        <taxon>Spermatophyta</taxon>
        <taxon>Magnoliopsida</taxon>
        <taxon>Liliopsida</taxon>
        <taxon>Asparagales</taxon>
        <taxon>Orchidaceae</taxon>
        <taxon>Orchidoideae</taxon>
        <taxon>Orchideae</taxon>
        <taxon>Orchidinae</taxon>
        <taxon>Platanthera</taxon>
    </lineage>
</organism>
<evidence type="ECO:0008006" key="4">
    <source>
        <dbReference type="Google" id="ProtNLM"/>
    </source>
</evidence>